<gene>
    <name evidence="1" type="ORF">GL284_21145</name>
</gene>
<organism evidence="1 2">
    <name type="scientific">Paracoccus shanxieyensis</name>
    <dbReference type="NCBI Taxonomy" id="2675752"/>
    <lineage>
        <taxon>Bacteria</taxon>
        <taxon>Pseudomonadati</taxon>
        <taxon>Pseudomonadota</taxon>
        <taxon>Alphaproteobacteria</taxon>
        <taxon>Rhodobacterales</taxon>
        <taxon>Paracoccaceae</taxon>
        <taxon>Paracoccus</taxon>
    </lineage>
</organism>
<dbReference type="Proteomes" id="UP000478740">
    <property type="component" value="Unassembled WGS sequence"/>
</dbReference>
<protein>
    <submittedName>
        <fullName evidence="1">Uncharacterized protein</fullName>
    </submittedName>
</protein>
<evidence type="ECO:0000313" key="2">
    <source>
        <dbReference type="Proteomes" id="UP000478740"/>
    </source>
</evidence>
<keyword evidence="2" id="KW-1185">Reference proteome</keyword>
<reference evidence="1 2" key="1">
    <citation type="submission" date="2019-11" db="EMBL/GenBank/DDBJ databases">
        <authorList>
            <person name="Dong K."/>
        </authorList>
    </citation>
    <scope>NUCLEOTIDE SEQUENCE [LARGE SCALE GENOMIC DNA]</scope>
    <source>
        <strain evidence="1 2">DK608</strain>
    </source>
</reference>
<accession>A0A6L6J1S0</accession>
<dbReference type="AlphaFoldDB" id="A0A6L6J1S0"/>
<name>A0A6L6J1S0_9RHOB</name>
<dbReference type="RefSeq" id="WP_155046380.1">
    <property type="nucleotide sequence ID" value="NZ_WMIH01000061.1"/>
</dbReference>
<comment type="caution">
    <text evidence="1">The sequence shown here is derived from an EMBL/GenBank/DDBJ whole genome shotgun (WGS) entry which is preliminary data.</text>
</comment>
<dbReference type="EMBL" id="WMII01000061">
    <property type="protein sequence ID" value="MTH66746.1"/>
    <property type="molecule type" value="Genomic_DNA"/>
</dbReference>
<proteinExistence type="predicted"/>
<sequence>MSDDRAQIDAARAATGFSGPIPHAGEALRRVTRNGDFSGIRARMLAGVTLTPEELAALDALDRGDRLRAGPRDPATGAAETVVCWRWLHERGGWTAANARSVLAEMMGVTPDVIKARLNRAQGMAQNIAALTFDLHAQRDVTPALLRDRTPAGHCSTCSKVHCRCDPAPRPDFADTSEGATVAVLLSFWQLP</sequence>
<evidence type="ECO:0000313" key="1">
    <source>
        <dbReference type="EMBL" id="MTH66746.1"/>
    </source>
</evidence>